<keyword evidence="1" id="KW-0812">Transmembrane</keyword>
<feature type="non-terminal residue" evidence="2">
    <location>
        <position position="1"/>
    </location>
</feature>
<keyword evidence="3" id="KW-1185">Reference proteome</keyword>
<sequence>MTPHYAPYIVAPPFTSCQHSYVVFGQGTPPYTINVIPTSGNGSLEQLPVQKNAGFYRWRVDFDPGANIFRVVQEGDIKNTYKHRTSASVGGIVGGILGALVLLSLIFVFVFISSRRRRRTRLGHPTSGSKVPSMDDVRLTDGPAGLVRAGTFNLHTVRFTESSLDNLRAIDRPPEYDGPVLPGFPPRADRVDESDIVLASVSPAGES</sequence>
<dbReference type="EMBL" id="CENE01000001">
    <property type="protein sequence ID" value="CEQ38739.1"/>
    <property type="molecule type" value="Genomic_DNA"/>
</dbReference>
<protein>
    <submittedName>
        <fullName evidence="2">SPOSA6832_00196-mRNA-1:cds</fullName>
    </submittedName>
</protein>
<proteinExistence type="predicted"/>
<evidence type="ECO:0000313" key="2">
    <source>
        <dbReference type="EMBL" id="CEQ38739.1"/>
    </source>
</evidence>
<name>A0A0D6EFK0_SPOSA</name>
<feature type="transmembrane region" description="Helical" evidence="1">
    <location>
        <begin position="89"/>
        <end position="112"/>
    </location>
</feature>
<dbReference type="OrthoDB" id="2537829at2759"/>
<keyword evidence="1" id="KW-1133">Transmembrane helix</keyword>
<dbReference type="Proteomes" id="UP000243876">
    <property type="component" value="Unassembled WGS sequence"/>
</dbReference>
<accession>A0A0D6EFK0</accession>
<evidence type="ECO:0000256" key="1">
    <source>
        <dbReference type="SAM" id="Phobius"/>
    </source>
</evidence>
<keyword evidence="1" id="KW-0472">Membrane</keyword>
<dbReference type="AlphaFoldDB" id="A0A0D6EFK0"/>
<reference evidence="3" key="1">
    <citation type="submission" date="2015-02" db="EMBL/GenBank/DDBJ databases">
        <authorList>
            <person name="Gon?alves P."/>
        </authorList>
    </citation>
    <scope>NUCLEOTIDE SEQUENCE [LARGE SCALE GENOMIC DNA]</scope>
</reference>
<organism evidence="2 3">
    <name type="scientific">Sporidiobolus salmonicolor</name>
    <name type="common">Yeast-like fungus</name>
    <name type="synonym">Sporobolomyces salmonicolor</name>
    <dbReference type="NCBI Taxonomy" id="5005"/>
    <lineage>
        <taxon>Eukaryota</taxon>
        <taxon>Fungi</taxon>
        <taxon>Dikarya</taxon>
        <taxon>Basidiomycota</taxon>
        <taxon>Pucciniomycotina</taxon>
        <taxon>Microbotryomycetes</taxon>
        <taxon>Sporidiobolales</taxon>
        <taxon>Sporidiobolaceae</taxon>
        <taxon>Sporobolomyces</taxon>
    </lineage>
</organism>
<evidence type="ECO:0000313" key="3">
    <source>
        <dbReference type="Proteomes" id="UP000243876"/>
    </source>
</evidence>
<gene>
    <name evidence="2" type="primary">SPOSA6832_00196</name>
</gene>